<dbReference type="Proteomes" id="UP000828390">
    <property type="component" value="Unassembled WGS sequence"/>
</dbReference>
<reference evidence="1" key="1">
    <citation type="journal article" date="2019" name="bioRxiv">
        <title>The Genome of the Zebra Mussel, Dreissena polymorpha: A Resource for Invasive Species Research.</title>
        <authorList>
            <person name="McCartney M.A."/>
            <person name="Auch B."/>
            <person name="Kono T."/>
            <person name="Mallez S."/>
            <person name="Zhang Y."/>
            <person name="Obille A."/>
            <person name="Becker A."/>
            <person name="Abrahante J.E."/>
            <person name="Garbe J."/>
            <person name="Badalamenti J.P."/>
            <person name="Herman A."/>
            <person name="Mangelson H."/>
            <person name="Liachko I."/>
            <person name="Sullivan S."/>
            <person name="Sone E.D."/>
            <person name="Koren S."/>
            <person name="Silverstein K.A.T."/>
            <person name="Beckman K.B."/>
            <person name="Gohl D.M."/>
        </authorList>
    </citation>
    <scope>NUCLEOTIDE SEQUENCE</scope>
    <source>
        <strain evidence="1">Duluth1</strain>
        <tissue evidence="1">Whole animal</tissue>
    </source>
</reference>
<evidence type="ECO:0000313" key="2">
    <source>
        <dbReference type="Proteomes" id="UP000828390"/>
    </source>
</evidence>
<protein>
    <submittedName>
        <fullName evidence="1">Uncharacterized protein</fullName>
    </submittedName>
</protein>
<dbReference type="EMBL" id="JAIWYP010000001">
    <property type="protein sequence ID" value="KAH3890090.1"/>
    <property type="molecule type" value="Genomic_DNA"/>
</dbReference>
<name>A0A9D4N6R6_DREPO</name>
<gene>
    <name evidence="1" type="ORF">DPMN_014161</name>
</gene>
<reference evidence="1" key="2">
    <citation type="submission" date="2020-11" db="EMBL/GenBank/DDBJ databases">
        <authorList>
            <person name="McCartney M.A."/>
            <person name="Auch B."/>
            <person name="Kono T."/>
            <person name="Mallez S."/>
            <person name="Becker A."/>
            <person name="Gohl D.M."/>
            <person name="Silverstein K.A.T."/>
            <person name="Koren S."/>
            <person name="Bechman K.B."/>
            <person name="Herman A."/>
            <person name="Abrahante J.E."/>
            <person name="Garbe J."/>
        </authorList>
    </citation>
    <scope>NUCLEOTIDE SEQUENCE</scope>
    <source>
        <strain evidence="1">Duluth1</strain>
        <tissue evidence="1">Whole animal</tissue>
    </source>
</reference>
<sequence length="53" mass="5982">MGEKQYSSLDKGLPQLQEAAGSPGWYHILTSRRPIWGPSGYSTRTTIVPRIHR</sequence>
<accession>A0A9D4N6R6</accession>
<proteinExistence type="predicted"/>
<keyword evidence="2" id="KW-1185">Reference proteome</keyword>
<organism evidence="1 2">
    <name type="scientific">Dreissena polymorpha</name>
    <name type="common">Zebra mussel</name>
    <name type="synonym">Mytilus polymorpha</name>
    <dbReference type="NCBI Taxonomy" id="45954"/>
    <lineage>
        <taxon>Eukaryota</taxon>
        <taxon>Metazoa</taxon>
        <taxon>Spiralia</taxon>
        <taxon>Lophotrochozoa</taxon>
        <taxon>Mollusca</taxon>
        <taxon>Bivalvia</taxon>
        <taxon>Autobranchia</taxon>
        <taxon>Heteroconchia</taxon>
        <taxon>Euheterodonta</taxon>
        <taxon>Imparidentia</taxon>
        <taxon>Neoheterodontei</taxon>
        <taxon>Myida</taxon>
        <taxon>Dreissenoidea</taxon>
        <taxon>Dreissenidae</taxon>
        <taxon>Dreissena</taxon>
    </lineage>
</organism>
<evidence type="ECO:0000313" key="1">
    <source>
        <dbReference type="EMBL" id="KAH3890090.1"/>
    </source>
</evidence>
<dbReference type="AlphaFoldDB" id="A0A9D4N6R6"/>
<comment type="caution">
    <text evidence="1">The sequence shown here is derived from an EMBL/GenBank/DDBJ whole genome shotgun (WGS) entry which is preliminary data.</text>
</comment>